<keyword evidence="3" id="KW-1185">Reference proteome</keyword>
<dbReference type="AlphaFoldDB" id="A0A8E2U4X2"/>
<dbReference type="Proteomes" id="UP000235881">
    <property type="component" value="Unassembled WGS sequence"/>
</dbReference>
<proteinExistence type="predicted"/>
<organism evidence="2 3">
    <name type="scientific">Stutzerimonas degradans</name>
    <dbReference type="NCBI Taxonomy" id="2968968"/>
    <lineage>
        <taxon>Bacteria</taxon>
        <taxon>Pseudomonadati</taxon>
        <taxon>Pseudomonadota</taxon>
        <taxon>Gammaproteobacteria</taxon>
        <taxon>Pseudomonadales</taxon>
        <taxon>Pseudomonadaceae</taxon>
        <taxon>Stutzerimonas</taxon>
    </lineage>
</organism>
<gene>
    <name evidence="2" type="ORF">CXK95_02480</name>
</gene>
<name>A0A8E2U4X2_9GAMM</name>
<comment type="caution">
    <text evidence="2">The sequence shown here is derived from an EMBL/GenBank/DDBJ whole genome shotgun (WGS) entry which is preliminary data.</text>
</comment>
<accession>A0A8E2U4X2</accession>
<evidence type="ECO:0000313" key="2">
    <source>
        <dbReference type="EMBL" id="PNF78178.1"/>
    </source>
</evidence>
<sequence>MTDPLARATAEAPPIIGSGCTQRYDPAVLGTELGTDFPGAAELWERLRAADEQAPADVSRGTWRPAGRNHDALD</sequence>
<reference evidence="2 3" key="1">
    <citation type="submission" date="2018-01" db="EMBL/GenBank/DDBJ databases">
        <title>Denitrification phenotypes of diverse strains of Pseudomonas stutzeri.</title>
        <authorList>
            <person name="Milligan D.A."/>
            <person name="Bergaust L."/>
            <person name="Bakken L.R."/>
            <person name="Frostegard A."/>
        </authorList>
    </citation>
    <scope>NUCLEOTIDE SEQUENCE [LARGE SCALE GENOMIC DNA]</scope>
    <source>
        <strain evidence="2 3">DSM 50238</strain>
    </source>
</reference>
<dbReference type="RefSeq" id="WP_102827523.1">
    <property type="nucleotide sequence ID" value="NZ_CP065721.1"/>
</dbReference>
<evidence type="ECO:0000313" key="3">
    <source>
        <dbReference type="Proteomes" id="UP000235881"/>
    </source>
</evidence>
<dbReference type="EMBL" id="POUK01000001">
    <property type="protein sequence ID" value="PNF78178.1"/>
    <property type="molecule type" value="Genomic_DNA"/>
</dbReference>
<protein>
    <submittedName>
        <fullName evidence="2">Uncharacterized protein</fullName>
    </submittedName>
</protein>
<evidence type="ECO:0000256" key="1">
    <source>
        <dbReference type="SAM" id="MobiDB-lite"/>
    </source>
</evidence>
<feature type="region of interest" description="Disordered" evidence="1">
    <location>
        <begin position="51"/>
        <end position="74"/>
    </location>
</feature>